<dbReference type="GeneID" id="114575523"/>
<dbReference type="Proteomes" id="UP000887567">
    <property type="component" value="Unplaced"/>
</dbReference>
<proteinExistence type="predicted"/>
<protein>
    <submittedName>
        <fullName evidence="1">Uncharacterized protein</fullName>
    </submittedName>
</protein>
<dbReference type="OrthoDB" id="5984974at2759"/>
<dbReference type="KEGG" id="epa:114575523"/>
<dbReference type="OMA" id="MDICSKN"/>
<dbReference type="PANTHER" id="PTHR31751:SF42">
    <property type="entry name" value="PROTEIN CBG10204"/>
    <property type="match status" value="1"/>
</dbReference>
<sequence>MSTPVLMREVKLAKFQAFLYHIINKHKDFPNKLFDKCSHGIISVQKVWMLKGSEVYEKLYETLTNNNLSKAIKQASSIAQTSCLEGCHSVINQFAPKMYKYSYLGLLSRTTLAALHFNYNVRREPRKDYTGRPKVVVNYPKYKYGEGTVKESKVEHNYGMSMDICSKNKP</sequence>
<keyword evidence="2" id="KW-1185">Reference proteome</keyword>
<reference evidence="1" key="1">
    <citation type="submission" date="2022-11" db="UniProtKB">
        <authorList>
            <consortium name="EnsemblMetazoa"/>
        </authorList>
    </citation>
    <scope>IDENTIFICATION</scope>
</reference>
<evidence type="ECO:0000313" key="2">
    <source>
        <dbReference type="Proteomes" id="UP000887567"/>
    </source>
</evidence>
<dbReference type="PANTHER" id="PTHR31751">
    <property type="entry name" value="SI:CH211-108C17.2-RELATED-RELATED"/>
    <property type="match status" value="1"/>
</dbReference>
<name>A0A913YLJ6_EXADI</name>
<organism evidence="1 2">
    <name type="scientific">Exaiptasia diaphana</name>
    <name type="common">Tropical sea anemone</name>
    <name type="synonym">Aiptasia pulchella</name>
    <dbReference type="NCBI Taxonomy" id="2652724"/>
    <lineage>
        <taxon>Eukaryota</taxon>
        <taxon>Metazoa</taxon>
        <taxon>Cnidaria</taxon>
        <taxon>Anthozoa</taxon>
        <taxon>Hexacorallia</taxon>
        <taxon>Actiniaria</taxon>
        <taxon>Aiptasiidae</taxon>
        <taxon>Exaiptasia</taxon>
    </lineage>
</organism>
<accession>A0A913YLJ6</accession>
<evidence type="ECO:0000313" key="1">
    <source>
        <dbReference type="EnsemblMetazoa" id="XP_028516335.1"/>
    </source>
</evidence>
<dbReference type="RefSeq" id="XP_028516335.1">
    <property type="nucleotide sequence ID" value="XM_028660534.1"/>
</dbReference>
<dbReference type="AlphaFoldDB" id="A0A913YLJ6"/>
<dbReference type="EnsemblMetazoa" id="XM_028660534.1">
    <property type="protein sequence ID" value="XP_028516335.1"/>
    <property type="gene ID" value="LOC114575523"/>
</dbReference>